<dbReference type="AlphaFoldDB" id="K4LEK1"/>
<dbReference type="Gene3D" id="3.90.25.10">
    <property type="entry name" value="UDP-galactose 4-epimerase, domain 1"/>
    <property type="match status" value="1"/>
</dbReference>
<dbReference type="InterPro" id="IPR001509">
    <property type="entry name" value="Epimerase_deHydtase"/>
</dbReference>
<dbReference type="Pfam" id="PF01370">
    <property type="entry name" value="Epimerase"/>
    <property type="match status" value="1"/>
</dbReference>
<dbReference type="EMBL" id="CP003732">
    <property type="protein sequence ID" value="AFV10517.1"/>
    <property type="molecule type" value="Genomic_DNA"/>
</dbReference>
<dbReference type="STRING" id="1089553.Tph_c02700"/>
<dbReference type="HOGENOM" id="CLU_007383_1_7_9"/>
<keyword evidence="3" id="KW-0413">Isomerase</keyword>
<dbReference type="GO" id="GO:0016853">
    <property type="term" value="F:isomerase activity"/>
    <property type="evidence" value="ECO:0007669"/>
    <property type="project" value="UniProtKB-KW"/>
</dbReference>
<dbReference type="Proteomes" id="UP000000467">
    <property type="component" value="Chromosome"/>
</dbReference>
<evidence type="ECO:0000256" key="1">
    <source>
        <dbReference type="ARBA" id="ARBA00023027"/>
    </source>
</evidence>
<dbReference type="KEGG" id="tpz:Tph_c02700"/>
<protein>
    <submittedName>
        <fullName evidence="3">UDP-glucuronate 5'-epimerase</fullName>
        <ecNumber evidence="3">5.1.3.12</ecNumber>
    </submittedName>
</protein>
<dbReference type="SUPFAM" id="SSF51735">
    <property type="entry name" value="NAD(P)-binding Rossmann-fold domains"/>
    <property type="match status" value="1"/>
</dbReference>
<gene>
    <name evidence="3" type="ordered locus">Tph_c02700</name>
</gene>
<evidence type="ECO:0000313" key="4">
    <source>
        <dbReference type="Proteomes" id="UP000000467"/>
    </source>
</evidence>
<dbReference type="InterPro" id="IPR036291">
    <property type="entry name" value="NAD(P)-bd_dom_sf"/>
</dbReference>
<evidence type="ECO:0000259" key="2">
    <source>
        <dbReference type="Pfam" id="PF01370"/>
    </source>
</evidence>
<reference evidence="3 4" key="1">
    <citation type="journal article" date="2012" name="BMC Genomics">
        <title>Genome-guided analysis of physiological and morphological traits of the fermentative acetate oxidizer Thermacetogenium phaeum.</title>
        <authorList>
            <person name="Oehler D."/>
            <person name="Poehlein A."/>
            <person name="Leimbach A."/>
            <person name="Muller N."/>
            <person name="Daniel R."/>
            <person name="Gottschalk G."/>
            <person name="Schink B."/>
        </authorList>
    </citation>
    <scope>NUCLEOTIDE SEQUENCE [LARGE SCALE GENOMIC DNA]</scope>
    <source>
        <strain evidence="4">ATCC BAA-254 / DSM 26808 / PB</strain>
    </source>
</reference>
<accession>K4LEK1</accession>
<evidence type="ECO:0000313" key="3">
    <source>
        <dbReference type="EMBL" id="AFV10517.1"/>
    </source>
</evidence>
<dbReference type="RefSeq" id="WP_015049436.1">
    <property type="nucleotide sequence ID" value="NC_018870.1"/>
</dbReference>
<name>K4LEK1_THEPS</name>
<feature type="domain" description="NAD-dependent epimerase/dehydratase" evidence="2">
    <location>
        <begin position="4"/>
        <end position="245"/>
    </location>
</feature>
<keyword evidence="1" id="KW-0520">NAD</keyword>
<organism evidence="3 4">
    <name type="scientific">Thermacetogenium phaeum (strain ATCC BAA-254 / DSM 26808 / PB)</name>
    <dbReference type="NCBI Taxonomy" id="1089553"/>
    <lineage>
        <taxon>Bacteria</taxon>
        <taxon>Bacillati</taxon>
        <taxon>Bacillota</taxon>
        <taxon>Clostridia</taxon>
        <taxon>Thermoanaerobacterales</taxon>
        <taxon>Thermoanaerobacteraceae</taxon>
        <taxon>Thermacetogenium</taxon>
    </lineage>
</organism>
<dbReference type="Gene3D" id="3.40.50.720">
    <property type="entry name" value="NAD(P)-binding Rossmann-like Domain"/>
    <property type="match status" value="1"/>
</dbReference>
<dbReference type="EC" id="5.1.3.12" evidence="3"/>
<dbReference type="PRINTS" id="PR01713">
    <property type="entry name" value="NUCEPIMERASE"/>
</dbReference>
<sequence>MKSALVTGGAGFIGSHLVDRLLAEGWQVTVVDNFDPFYDPEIKRKNIAPHFDYGSYKLVEVDIRDLGALREQLTGEYDVIVHLAAKAGVRPSIRDPIGYQDVNVRGTQNLLELAKEWGVKQFVFASSSSVYGVNPHVPWREDDCVLMPISPYAATKVAGELLGHVYSHLYGIRFIALRFFTVYGPRQRPDLAIHKFARLMLKREPIPVYGDGTSRRDYTYIDDIIQGVRAAMDYTKTQYEVINLGNNRTVSLMELIRALEEVLGVEAKLEYLPPQPGDVPLTLADMDKAGKLLCYTPVTNLFKGLFEFKKWITNVN</sequence>
<keyword evidence="4" id="KW-1185">Reference proteome</keyword>
<dbReference type="OrthoDB" id="142826at2"/>
<dbReference type="eggNOG" id="COG0451">
    <property type="taxonomic scope" value="Bacteria"/>
</dbReference>
<dbReference type="PANTHER" id="PTHR43574">
    <property type="entry name" value="EPIMERASE-RELATED"/>
    <property type="match status" value="1"/>
</dbReference>
<proteinExistence type="predicted"/>